<evidence type="ECO:0000313" key="2">
    <source>
        <dbReference type="Proteomes" id="UP001321475"/>
    </source>
</evidence>
<reference evidence="2" key="1">
    <citation type="journal article" date="2019" name="Int. J. Syst. Evol. Microbiol.">
        <title>The Global Catalogue of Microorganisms (GCM) 10K type strain sequencing project: providing services to taxonomists for standard genome sequencing and annotation.</title>
        <authorList>
            <consortium name="The Broad Institute Genomics Platform"/>
            <consortium name="The Broad Institute Genome Sequencing Center for Infectious Disease"/>
            <person name="Wu L."/>
            <person name="Ma J."/>
        </authorList>
    </citation>
    <scope>NUCLEOTIDE SEQUENCE [LARGE SCALE GENOMIC DNA]</scope>
    <source>
        <strain evidence="2">NBRC 108565</strain>
    </source>
</reference>
<evidence type="ECO:0000313" key="1">
    <source>
        <dbReference type="EMBL" id="BDZ42901.1"/>
    </source>
</evidence>
<accession>A0ABN6XGZ9</accession>
<sequence>MGRLVSEPLPVVVRSSETTRGRARLYRAGGARGHAAAGLRALTAQRLARRLGVPASAGRDVVVEATARACGRTPDEIQHILYGPPPTDDAALLELATRLDTLESEVHPL</sequence>
<organism evidence="1 2">
    <name type="scientific">Paraoerskovia sediminicola</name>
    <dbReference type="NCBI Taxonomy" id="1138587"/>
    <lineage>
        <taxon>Bacteria</taxon>
        <taxon>Bacillati</taxon>
        <taxon>Actinomycetota</taxon>
        <taxon>Actinomycetes</taxon>
        <taxon>Micrococcales</taxon>
        <taxon>Cellulomonadaceae</taxon>
        <taxon>Paraoerskovia</taxon>
    </lineage>
</organism>
<proteinExistence type="predicted"/>
<gene>
    <name evidence="1" type="ORF">GCM10025865_22000</name>
</gene>
<keyword evidence="2" id="KW-1185">Reference proteome</keyword>
<protein>
    <recommendedName>
        <fullName evidence="3">DUF742 domain-containing protein</fullName>
    </recommendedName>
</protein>
<evidence type="ECO:0008006" key="3">
    <source>
        <dbReference type="Google" id="ProtNLM"/>
    </source>
</evidence>
<name>A0ABN6XGZ9_9CELL</name>
<dbReference type="Proteomes" id="UP001321475">
    <property type="component" value="Chromosome"/>
</dbReference>
<dbReference type="EMBL" id="AP027729">
    <property type="protein sequence ID" value="BDZ42901.1"/>
    <property type="molecule type" value="Genomic_DNA"/>
</dbReference>